<feature type="signal peptide" evidence="2">
    <location>
        <begin position="1"/>
        <end position="18"/>
    </location>
</feature>
<organism evidence="3">
    <name type="scientific">Chlamydomonas euryale</name>
    <dbReference type="NCBI Taxonomy" id="1486919"/>
    <lineage>
        <taxon>Eukaryota</taxon>
        <taxon>Viridiplantae</taxon>
        <taxon>Chlorophyta</taxon>
        <taxon>core chlorophytes</taxon>
        <taxon>Chlorophyceae</taxon>
        <taxon>CS clade</taxon>
        <taxon>Chlamydomonadales</taxon>
        <taxon>Chlamydomonadaceae</taxon>
        <taxon>Chlamydomonas</taxon>
    </lineage>
</organism>
<evidence type="ECO:0000256" key="1">
    <source>
        <dbReference type="SAM" id="MobiDB-lite"/>
    </source>
</evidence>
<dbReference type="EMBL" id="HBEC01007060">
    <property type="protein sequence ID" value="CAD8283150.1"/>
    <property type="molecule type" value="Transcribed_RNA"/>
</dbReference>
<feature type="region of interest" description="Disordered" evidence="1">
    <location>
        <begin position="427"/>
        <end position="447"/>
    </location>
</feature>
<feature type="chain" id="PRO_5031304090" evidence="2">
    <location>
        <begin position="19"/>
        <end position="596"/>
    </location>
</feature>
<evidence type="ECO:0000313" key="3">
    <source>
        <dbReference type="EMBL" id="CAD8283150.1"/>
    </source>
</evidence>
<accession>A0A7R9YR96</accession>
<sequence>MQLAVLLRACWLGGSAHGDSADEEHLPTAVAAGLKTQKEAPVLPQTMQLPAQLQPRVQLASWDANTVIPALLATNGSTARQPQQPAQLPLQQPPPAEADATNGTADGATRSRVRVRSLRSASQTSMQRLAACAALASASIRAGDDVIDSVAERSRVYMSFARTGSFTRYSGQADLQQELAPLSTHRSLGQQAAGQPTPAGSAPTRDDALHLAADQATALDLLSCTPQPRVVSAFCGAHGAASALRAARAEELPQLRQAAMRAGAGDQPVSASAALARLSVAYAGPRLGSEAGSERSRRSCGSGLRARSTLGGGGSAGPPSSPRPDDEAVNQRRVSDGLRGLRLSNRLLDTLERSQALGLLTLSPATPHTHATGGVRTRRSVRACASFHVSARAMGDSGDGAPSASLHKVSVPSSFYPESSLGSAYSGAGAPASSSCRPTGASSGHVPAANVAPLPSGAAWRSGLPNRAKHVSISVSALPLQGGNDSMGSDGARELAGCASAATMAGAATPCASPQRSSCRSGVSAGSPRLRHGAAAASPQSTGGQALERMRQALQFYENTGEDLLQGVESRLRARHIGATDVSMGEMEALMRRLRH</sequence>
<name>A0A7R9YR96_9CHLO</name>
<feature type="region of interest" description="Disordered" evidence="1">
    <location>
        <begin position="77"/>
        <end position="116"/>
    </location>
</feature>
<feature type="region of interest" description="Disordered" evidence="1">
    <location>
        <begin position="509"/>
        <end position="546"/>
    </location>
</feature>
<feature type="compositionally biased region" description="Low complexity" evidence="1">
    <location>
        <begin position="299"/>
        <end position="309"/>
    </location>
</feature>
<feature type="compositionally biased region" description="Low complexity" evidence="1">
    <location>
        <begin position="97"/>
        <end position="110"/>
    </location>
</feature>
<proteinExistence type="predicted"/>
<reference evidence="3" key="1">
    <citation type="submission" date="2021-01" db="EMBL/GenBank/DDBJ databases">
        <authorList>
            <person name="Corre E."/>
            <person name="Pelletier E."/>
            <person name="Niang G."/>
            <person name="Scheremetjew M."/>
            <person name="Finn R."/>
            <person name="Kale V."/>
            <person name="Holt S."/>
            <person name="Cochrane G."/>
            <person name="Meng A."/>
            <person name="Brown T."/>
            <person name="Cohen L."/>
        </authorList>
    </citation>
    <scope>NUCLEOTIDE SEQUENCE</scope>
    <source>
        <strain evidence="3">CCMP219</strain>
    </source>
</reference>
<keyword evidence="2" id="KW-0732">Signal</keyword>
<feature type="region of interest" description="Disordered" evidence="1">
    <location>
        <begin position="185"/>
        <end position="205"/>
    </location>
</feature>
<dbReference type="AlphaFoldDB" id="A0A7R9YR96"/>
<feature type="region of interest" description="Disordered" evidence="1">
    <location>
        <begin position="287"/>
        <end position="336"/>
    </location>
</feature>
<gene>
    <name evidence="3" type="ORF">CEUR00632_LOCUS3185</name>
</gene>
<feature type="compositionally biased region" description="Low complexity" evidence="1">
    <location>
        <begin position="81"/>
        <end position="90"/>
    </location>
</feature>
<evidence type="ECO:0000256" key="2">
    <source>
        <dbReference type="SAM" id="SignalP"/>
    </source>
</evidence>
<feature type="compositionally biased region" description="Polar residues" evidence="1">
    <location>
        <begin position="185"/>
        <end position="194"/>
    </location>
</feature>
<feature type="compositionally biased region" description="Basic and acidic residues" evidence="1">
    <location>
        <begin position="323"/>
        <end position="336"/>
    </location>
</feature>
<protein>
    <submittedName>
        <fullName evidence="3">Uncharacterized protein</fullName>
    </submittedName>
</protein>